<dbReference type="Gene3D" id="3.30.530.20">
    <property type="match status" value="1"/>
</dbReference>
<dbReference type="InterPro" id="IPR019587">
    <property type="entry name" value="Polyketide_cyclase/dehydratase"/>
</dbReference>
<dbReference type="PANTHER" id="PTHR39683:SF4">
    <property type="entry name" value="COENZYME Q-BINDING PROTEIN COQ10 START DOMAIN-CONTAINING PROTEIN"/>
    <property type="match status" value="1"/>
</dbReference>
<sequence>MAEKTSGSIVIDASAARVMDVIADFASYPTWVTAAKTVEVLATAANGRAEQVRFVLDAGIVKDTYVLAYDWSVDGLRVSWNLVSAQMQKAQSGSYTLHERAGATEVTYELTIDVTIPMIGMFKRKAEKTIVNTALNELKKQVEG</sequence>
<dbReference type="PANTHER" id="PTHR39683">
    <property type="entry name" value="CONSERVED PROTEIN TB16.3"/>
    <property type="match status" value="1"/>
</dbReference>
<gene>
    <name evidence="1" type="ORF">NVS88_02430</name>
</gene>
<accession>A0A9X4LW27</accession>
<dbReference type="Pfam" id="PF10604">
    <property type="entry name" value="Polyketide_cyc2"/>
    <property type="match status" value="1"/>
</dbReference>
<dbReference type="AlphaFoldDB" id="A0A9X4LW27"/>
<proteinExistence type="predicted"/>
<name>A0A9X4LW27_9ACTN</name>
<dbReference type="CDD" id="cd07819">
    <property type="entry name" value="SRPBCC_2"/>
    <property type="match status" value="1"/>
</dbReference>
<reference evidence="1" key="1">
    <citation type="submission" date="2022-08" db="EMBL/GenBank/DDBJ databases">
        <title>Genome analysis of Corynebacteriales strain.</title>
        <authorList>
            <person name="Lee S.D."/>
        </authorList>
    </citation>
    <scope>NUCLEOTIDE SEQUENCE</scope>
    <source>
        <strain evidence="1">D3-21</strain>
    </source>
</reference>
<dbReference type="SUPFAM" id="SSF55961">
    <property type="entry name" value="Bet v1-like"/>
    <property type="match status" value="1"/>
</dbReference>
<comment type="caution">
    <text evidence="1">The sequence shown here is derived from an EMBL/GenBank/DDBJ whole genome shotgun (WGS) entry which is preliminary data.</text>
</comment>
<organism evidence="1 2">
    <name type="scientific">Speluncibacter jeojiensis</name>
    <dbReference type="NCBI Taxonomy" id="2710754"/>
    <lineage>
        <taxon>Bacteria</taxon>
        <taxon>Bacillati</taxon>
        <taxon>Actinomycetota</taxon>
        <taxon>Actinomycetes</taxon>
        <taxon>Mycobacteriales</taxon>
        <taxon>Speluncibacteraceae</taxon>
        <taxon>Speluncibacter</taxon>
    </lineage>
</organism>
<protein>
    <submittedName>
        <fullName evidence="1">SRPBCC family protein</fullName>
    </submittedName>
</protein>
<keyword evidence="2" id="KW-1185">Reference proteome</keyword>
<dbReference type="RefSeq" id="WP_277834420.1">
    <property type="nucleotide sequence ID" value="NZ_JAAIVF010000006.1"/>
</dbReference>
<dbReference type="Proteomes" id="UP001152755">
    <property type="component" value="Unassembled WGS sequence"/>
</dbReference>
<evidence type="ECO:0000313" key="1">
    <source>
        <dbReference type="EMBL" id="MDG3013408.1"/>
    </source>
</evidence>
<dbReference type="EMBL" id="JANRHA010000001">
    <property type="protein sequence ID" value="MDG3013408.1"/>
    <property type="molecule type" value="Genomic_DNA"/>
</dbReference>
<dbReference type="InterPro" id="IPR023393">
    <property type="entry name" value="START-like_dom_sf"/>
</dbReference>
<evidence type="ECO:0000313" key="2">
    <source>
        <dbReference type="Proteomes" id="UP001152755"/>
    </source>
</evidence>